<accession>K0D925</accession>
<feature type="transmembrane region" description="Helical" evidence="1">
    <location>
        <begin position="6"/>
        <end position="24"/>
    </location>
</feature>
<dbReference type="EMBL" id="CP003851">
    <property type="protein sequence ID" value="AFT81295.1"/>
    <property type="molecule type" value="Genomic_DNA"/>
</dbReference>
<sequence>MNKQTLYAILTIALVPIGILLIFMRMTVEMPQPAHTPVKIVTDNTAYQQIAESLTYKNGHVVVVNGALMTTTDKQNFKAAEVVITDSHQSQLLTQRRKMKLHSKLLIASDVLDNQNYTNYWLSPDVILQTITRLTNLLSDMDPQYRNSYVKNSEKMSQETQLLADKIEVLKTKKNVNYVATNQAQQVFMSQLGYKSVVPNLESLSDDDFNHLEKELKSGKIQFILRASQDQTEHDRRLVKLADNAKIPVITFNQVLPHDQKVWQWQLQLVKQLENAVTIGSGRV</sequence>
<dbReference type="Proteomes" id="UP000006299">
    <property type="component" value="Chromosome"/>
</dbReference>
<dbReference type="Pfam" id="PF01297">
    <property type="entry name" value="ZnuA"/>
    <property type="match status" value="1"/>
</dbReference>
<dbReference type="AlphaFoldDB" id="K0D925"/>
<keyword evidence="1" id="KW-1133">Transmembrane helix</keyword>
<dbReference type="STRING" id="1229758.C270_01890"/>
<dbReference type="InterPro" id="IPR006127">
    <property type="entry name" value="ZnuA-like"/>
</dbReference>
<keyword evidence="1" id="KW-0472">Membrane</keyword>
<gene>
    <name evidence="2" type="ordered locus">C270_01890</name>
</gene>
<keyword evidence="1" id="KW-0812">Transmembrane</keyword>
<dbReference type="SUPFAM" id="SSF53807">
    <property type="entry name" value="Helical backbone' metal receptor"/>
    <property type="match status" value="1"/>
</dbReference>
<name>K0D925_LEUCJ</name>
<dbReference type="KEGG" id="lcn:C270_01890"/>
<dbReference type="HOGENOM" id="CLU_979339_0_0_9"/>
<dbReference type="RefSeq" id="WP_014973909.1">
    <property type="nucleotide sequence ID" value="NC_018673.1"/>
</dbReference>
<proteinExistence type="predicted"/>
<dbReference type="GO" id="GO:0030001">
    <property type="term" value="P:metal ion transport"/>
    <property type="evidence" value="ECO:0007669"/>
    <property type="project" value="InterPro"/>
</dbReference>
<dbReference type="PATRIC" id="fig|1229758.3.peg.376"/>
<reference evidence="2 3" key="1">
    <citation type="journal article" date="2012" name="J. Bacteriol.">
        <title>Complete genome sequence of Leuconostoc carnosum strain JB16, isolated from Kimchi.</title>
        <authorList>
            <person name="Jung J.Y."/>
            <person name="Lee S.H."/>
            <person name="Jeon C.O."/>
        </authorList>
    </citation>
    <scope>NUCLEOTIDE SEQUENCE [LARGE SCALE GENOMIC DNA]</scope>
    <source>
        <strain evidence="2 3">JB16</strain>
    </source>
</reference>
<protein>
    <submittedName>
        <fullName evidence="2">ABC transporter substrate-binding protein</fullName>
    </submittedName>
</protein>
<organism evidence="2 3">
    <name type="scientific">Leuconostoc carnosum (strain JB16)</name>
    <dbReference type="NCBI Taxonomy" id="1229758"/>
    <lineage>
        <taxon>Bacteria</taxon>
        <taxon>Bacillati</taxon>
        <taxon>Bacillota</taxon>
        <taxon>Bacilli</taxon>
        <taxon>Lactobacillales</taxon>
        <taxon>Lactobacillaceae</taxon>
        <taxon>Leuconostoc</taxon>
    </lineage>
</organism>
<dbReference type="GO" id="GO:0046872">
    <property type="term" value="F:metal ion binding"/>
    <property type="evidence" value="ECO:0007669"/>
    <property type="project" value="InterPro"/>
</dbReference>
<keyword evidence="3" id="KW-1185">Reference proteome</keyword>
<evidence type="ECO:0000313" key="3">
    <source>
        <dbReference type="Proteomes" id="UP000006299"/>
    </source>
</evidence>
<dbReference type="eggNOG" id="COG0803">
    <property type="taxonomic scope" value="Bacteria"/>
</dbReference>
<evidence type="ECO:0000313" key="2">
    <source>
        <dbReference type="EMBL" id="AFT81295.1"/>
    </source>
</evidence>
<evidence type="ECO:0000256" key="1">
    <source>
        <dbReference type="SAM" id="Phobius"/>
    </source>
</evidence>
<dbReference type="Gene3D" id="3.40.50.1980">
    <property type="entry name" value="Nitrogenase molybdenum iron protein domain"/>
    <property type="match status" value="1"/>
</dbReference>